<dbReference type="AlphaFoldDB" id="A0A1M4U3P3"/>
<dbReference type="PIRSF" id="PIRSF006594">
    <property type="entry name" value="UCP006594"/>
    <property type="match status" value="1"/>
</dbReference>
<accession>A0A1M4U3P3</accession>
<feature type="transmembrane region" description="Helical" evidence="1">
    <location>
        <begin position="83"/>
        <end position="99"/>
    </location>
</feature>
<keyword evidence="3" id="KW-1185">Reference proteome</keyword>
<evidence type="ECO:0008006" key="4">
    <source>
        <dbReference type="Google" id="ProtNLM"/>
    </source>
</evidence>
<feature type="transmembrane region" description="Helical" evidence="1">
    <location>
        <begin position="42"/>
        <end position="71"/>
    </location>
</feature>
<evidence type="ECO:0000313" key="3">
    <source>
        <dbReference type="Proteomes" id="UP000184196"/>
    </source>
</evidence>
<keyword evidence="1" id="KW-0472">Membrane</keyword>
<dbReference type="InterPro" id="IPR002829">
    <property type="entry name" value="DUF116"/>
</dbReference>
<gene>
    <name evidence="2" type="ORF">SAMN02745218_00391</name>
</gene>
<dbReference type="EMBL" id="FQUW01000006">
    <property type="protein sequence ID" value="SHE51263.1"/>
    <property type="molecule type" value="Genomic_DNA"/>
</dbReference>
<name>A0A1M4U3P3_9FIRM</name>
<dbReference type="Pfam" id="PF01976">
    <property type="entry name" value="DUF116"/>
    <property type="match status" value="1"/>
</dbReference>
<dbReference type="PANTHER" id="PTHR43801">
    <property type="entry name" value="NUCLEOTIDE-BINDING PROTEIN-RELATED"/>
    <property type="match status" value="1"/>
</dbReference>
<dbReference type="OrthoDB" id="9787348at2"/>
<keyword evidence="1" id="KW-1133">Transmembrane helix</keyword>
<feature type="transmembrane region" description="Helical" evidence="1">
    <location>
        <begin position="7"/>
        <end position="30"/>
    </location>
</feature>
<keyword evidence="1" id="KW-0812">Transmembrane</keyword>
<evidence type="ECO:0000256" key="1">
    <source>
        <dbReference type="SAM" id="Phobius"/>
    </source>
</evidence>
<protein>
    <recommendedName>
        <fullName evidence="4">DUF116 domain-containing protein</fullName>
    </recommendedName>
</protein>
<organism evidence="2 3">
    <name type="scientific">Desulfofundulus australicus DSM 11792</name>
    <dbReference type="NCBI Taxonomy" id="1121425"/>
    <lineage>
        <taxon>Bacteria</taxon>
        <taxon>Bacillati</taxon>
        <taxon>Bacillota</taxon>
        <taxon>Clostridia</taxon>
        <taxon>Eubacteriales</taxon>
        <taxon>Peptococcaceae</taxon>
        <taxon>Desulfofundulus</taxon>
    </lineage>
</organism>
<sequence>MNTHKRLFLGLLGASLLLVAFLAVGTWYLIFNPARSLTYQVILLIMVFLLAGIFFLALSGLAGIVITLLAARAFEPLQAPIRIAVNLFFPVALVLGRLLRIDPDRIKKSFIEVNNQMVQARNLRVPPEELLLLVPHCLQYSECPYKITVHMDNCRRCGRCCISELLDLRDKYGFNMGLATGGTLARKYVREYRPRAIVAVACERDLVSGILDSNPIPVLGVTNERPFGPCFNTSVSVPSVERAIRYFCGSNKG</sequence>
<evidence type="ECO:0000313" key="2">
    <source>
        <dbReference type="EMBL" id="SHE51263.1"/>
    </source>
</evidence>
<dbReference type="PANTHER" id="PTHR43801:SF1">
    <property type="entry name" value="POLYPRENYL SYNTHETASE"/>
    <property type="match status" value="1"/>
</dbReference>
<dbReference type="RefSeq" id="WP_073162798.1">
    <property type="nucleotide sequence ID" value="NZ_FQUW01000006.1"/>
</dbReference>
<proteinExistence type="predicted"/>
<dbReference type="Proteomes" id="UP000184196">
    <property type="component" value="Unassembled WGS sequence"/>
</dbReference>
<reference evidence="3" key="1">
    <citation type="submission" date="2016-11" db="EMBL/GenBank/DDBJ databases">
        <authorList>
            <person name="Varghese N."/>
            <person name="Submissions S."/>
        </authorList>
    </citation>
    <scope>NUCLEOTIDE SEQUENCE [LARGE SCALE GENOMIC DNA]</scope>
    <source>
        <strain evidence="3">DSM 11792</strain>
    </source>
</reference>